<dbReference type="OrthoDB" id="4736977at2"/>
<keyword evidence="3" id="KW-1185">Reference proteome</keyword>
<organism evidence="2 3">
    <name type="scientific">Sphingomonas pokkalii</name>
    <dbReference type="NCBI Taxonomy" id="2175090"/>
    <lineage>
        <taxon>Bacteria</taxon>
        <taxon>Pseudomonadati</taxon>
        <taxon>Pseudomonadota</taxon>
        <taxon>Alphaproteobacteria</taxon>
        <taxon>Sphingomonadales</taxon>
        <taxon>Sphingomonadaceae</taxon>
        <taxon>Sphingomonas</taxon>
    </lineage>
</organism>
<protein>
    <recommendedName>
        <fullName evidence="4">Argininosuccinate lyase</fullName>
    </recommendedName>
</protein>
<name>A0A2U0SCD0_9SPHN</name>
<evidence type="ECO:0008006" key="4">
    <source>
        <dbReference type="Google" id="ProtNLM"/>
    </source>
</evidence>
<dbReference type="EMBL" id="QENQ01000001">
    <property type="protein sequence ID" value="PVX28980.1"/>
    <property type="molecule type" value="Genomic_DNA"/>
</dbReference>
<comment type="caution">
    <text evidence="2">The sequence shown here is derived from an EMBL/GenBank/DDBJ whole genome shotgun (WGS) entry which is preliminary data.</text>
</comment>
<reference evidence="2 3" key="1">
    <citation type="submission" date="2018-05" db="EMBL/GenBank/DDBJ databases">
        <title>Description of Sphingomonas pokkalii sp nov, isolated from the rhizosphere of saline tolerant pokkali rice and its draft genome analysis.</title>
        <authorList>
            <person name="Menon R."/>
            <person name="Kumari S."/>
            <person name="Rameshkumar N."/>
        </authorList>
    </citation>
    <scope>NUCLEOTIDE SEQUENCE [LARGE SCALE GENOMIC DNA]</scope>
    <source>
        <strain evidence="2 3">L3B27</strain>
    </source>
</reference>
<evidence type="ECO:0000256" key="1">
    <source>
        <dbReference type="SAM" id="SignalP"/>
    </source>
</evidence>
<proteinExistence type="predicted"/>
<sequence length="122" mass="13183">MQKLAIIASAAILAAASPALADDWDFLLTNNTGKPIEKIEVAPSDSGVWAENKVDTELNKTGKVKPGGKTTVHFEKSPSVCKFDLRATFEDKSSAIWSTINVCEYSYVIIAFTGGKPTYKVN</sequence>
<gene>
    <name evidence="2" type="ORF">DD559_06220</name>
</gene>
<evidence type="ECO:0000313" key="2">
    <source>
        <dbReference type="EMBL" id="PVX28980.1"/>
    </source>
</evidence>
<feature type="chain" id="PRO_5015718879" description="Argininosuccinate lyase" evidence="1">
    <location>
        <begin position="22"/>
        <end position="122"/>
    </location>
</feature>
<feature type="signal peptide" evidence="1">
    <location>
        <begin position="1"/>
        <end position="21"/>
    </location>
</feature>
<dbReference type="AlphaFoldDB" id="A0A2U0SCD0"/>
<dbReference type="RefSeq" id="WP_116468422.1">
    <property type="nucleotide sequence ID" value="NZ_QENQ01000001.1"/>
</dbReference>
<evidence type="ECO:0000313" key="3">
    <source>
        <dbReference type="Proteomes" id="UP000245890"/>
    </source>
</evidence>
<keyword evidence="1" id="KW-0732">Signal</keyword>
<accession>A0A2U0SCD0</accession>
<dbReference type="Proteomes" id="UP000245890">
    <property type="component" value="Unassembled WGS sequence"/>
</dbReference>